<dbReference type="SUPFAM" id="SSF55681">
    <property type="entry name" value="Class II aaRS and biotin synthetases"/>
    <property type="match status" value="1"/>
</dbReference>
<dbReference type="AlphaFoldDB" id="A0A506UJN9"/>
<organism evidence="8 9">
    <name type="scientific">Martelella alba</name>
    <dbReference type="NCBI Taxonomy" id="2590451"/>
    <lineage>
        <taxon>Bacteria</taxon>
        <taxon>Pseudomonadati</taxon>
        <taxon>Pseudomonadota</taxon>
        <taxon>Alphaproteobacteria</taxon>
        <taxon>Hyphomicrobiales</taxon>
        <taxon>Aurantimonadaceae</taxon>
        <taxon>Martelella</taxon>
    </lineage>
</organism>
<comment type="catalytic activity">
    <reaction evidence="6">
        <text>biotin + L-lysyl-[protein] + ATP = N(6)-biotinyl-L-lysyl-[protein] + AMP + diphosphate + H(+)</text>
        <dbReference type="Rhea" id="RHEA:11756"/>
        <dbReference type="Rhea" id="RHEA-COMP:9752"/>
        <dbReference type="Rhea" id="RHEA-COMP:10505"/>
        <dbReference type="ChEBI" id="CHEBI:15378"/>
        <dbReference type="ChEBI" id="CHEBI:29969"/>
        <dbReference type="ChEBI" id="CHEBI:30616"/>
        <dbReference type="ChEBI" id="CHEBI:33019"/>
        <dbReference type="ChEBI" id="CHEBI:57586"/>
        <dbReference type="ChEBI" id="CHEBI:83144"/>
        <dbReference type="ChEBI" id="CHEBI:456215"/>
        <dbReference type="EC" id="6.3.4.15"/>
    </reaction>
</comment>
<evidence type="ECO:0000256" key="6">
    <source>
        <dbReference type="ARBA" id="ARBA00047846"/>
    </source>
</evidence>
<reference evidence="8 9" key="1">
    <citation type="submission" date="2019-06" db="EMBL/GenBank/DDBJ databases">
        <authorList>
            <person name="Li M."/>
        </authorList>
    </citation>
    <scope>NUCLEOTIDE SEQUENCE [LARGE SCALE GENOMIC DNA]</scope>
    <source>
        <strain evidence="8 9">BGMRC2036</strain>
    </source>
</reference>
<keyword evidence="9" id="KW-1185">Reference proteome</keyword>
<evidence type="ECO:0000259" key="7">
    <source>
        <dbReference type="PROSITE" id="PS51733"/>
    </source>
</evidence>
<dbReference type="Pfam" id="PF02237">
    <property type="entry name" value="BPL_C"/>
    <property type="match status" value="1"/>
</dbReference>
<dbReference type="Pfam" id="PF03099">
    <property type="entry name" value="BPL_LplA_LipB"/>
    <property type="match status" value="1"/>
</dbReference>
<dbReference type="GO" id="GO:0005524">
    <property type="term" value="F:ATP binding"/>
    <property type="evidence" value="ECO:0007669"/>
    <property type="project" value="UniProtKB-KW"/>
</dbReference>
<evidence type="ECO:0000256" key="3">
    <source>
        <dbReference type="ARBA" id="ARBA00022840"/>
    </source>
</evidence>
<dbReference type="SUPFAM" id="SSF50037">
    <property type="entry name" value="C-terminal domain of transcriptional repressors"/>
    <property type="match status" value="1"/>
</dbReference>
<dbReference type="NCBIfam" id="TIGR00121">
    <property type="entry name" value="birA_ligase"/>
    <property type="match status" value="1"/>
</dbReference>
<feature type="domain" description="BPL/LPL catalytic" evidence="7">
    <location>
        <begin position="1"/>
        <end position="187"/>
    </location>
</feature>
<dbReference type="EC" id="6.3.4.15" evidence="5"/>
<dbReference type="PROSITE" id="PS51733">
    <property type="entry name" value="BPL_LPL_CATALYTIC"/>
    <property type="match status" value="1"/>
</dbReference>
<keyword evidence="1 8" id="KW-0436">Ligase</keyword>
<evidence type="ECO:0000313" key="8">
    <source>
        <dbReference type="EMBL" id="TPW33518.1"/>
    </source>
</evidence>
<dbReference type="PANTHER" id="PTHR12835:SF5">
    <property type="entry name" value="BIOTIN--PROTEIN LIGASE"/>
    <property type="match status" value="1"/>
</dbReference>
<dbReference type="Proteomes" id="UP000318801">
    <property type="component" value="Unassembled WGS sequence"/>
</dbReference>
<keyword evidence="4" id="KW-0092">Biotin</keyword>
<dbReference type="GO" id="GO:0005737">
    <property type="term" value="C:cytoplasm"/>
    <property type="evidence" value="ECO:0007669"/>
    <property type="project" value="TreeGrafter"/>
</dbReference>
<dbReference type="EMBL" id="VHLG01000001">
    <property type="protein sequence ID" value="TPW33518.1"/>
    <property type="molecule type" value="Genomic_DNA"/>
</dbReference>
<dbReference type="OrthoDB" id="9807064at2"/>
<keyword evidence="2" id="KW-0547">Nucleotide-binding</keyword>
<dbReference type="InterPro" id="IPR045864">
    <property type="entry name" value="aa-tRNA-synth_II/BPL/LPL"/>
</dbReference>
<keyword evidence="3" id="KW-0067">ATP-binding</keyword>
<evidence type="ECO:0000256" key="2">
    <source>
        <dbReference type="ARBA" id="ARBA00022741"/>
    </source>
</evidence>
<dbReference type="GO" id="GO:0004077">
    <property type="term" value="F:biotin--[biotin carboxyl-carrier protein] ligase activity"/>
    <property type="evidence" value="ECO:0007669"/>
    <property type="project" value="UniProtKB-EC"/>
</dbReference>
<gene>
    <name evidence="8" type="ORF">FJU08_02885</name>
</gene>
<comment type="caution">
    <text evidence="8">The sequence shown here is derived from an EMBL/GenBank/DDBJ whole genome shotgun (WGS) entry which is preliminary data.</text>
</comment>
<accession>A0A506UJN9</accession>
<evidence type="ECO:0000313" key="9">
    <source>
        <dbReference type="Proteomes" id="UP000318801"/>
    </source>
</evidence>
<name>A0A506UJN9_9HYPH</name>
<evidence type="ECO:0000256" key="5">
    <source>
        <dbReference type="ARBA" id="ARBA00024227"/>
    </source>
</evidence>
<dbReference type="Gene3D" id="3.30.930.10">
    <property type="entry name" value="Bira Bifunctional Protein, Domain 2"/>
    <property type="match status" value="1"/>
</dbReference>
<dbReference type="PANTHER" id="PTHR12835">
    <property type="entry name" value="BIOTIN PROTEIN LIGASE"/>
    <property type="match status" value="1"/>
</dbReference>
<evidence type="ECO:0000256" key="4">
    <source>
        <dbReference type="ARBA" id="ARBA00023267"/>
    </source>
</evidence>
<sequence>MQQHAMPAFEAMRHEALDEVDSTNSEAMRRARAGDPGGLWITAARQTGGRGRRGRQWISERGNLYASLLLIDPAPFEDIASLPLAVALAVRQAVLAAATGISGPVEIKWPNDVLIARNKIAGILLEAEQLPDGRNAIVIGIGINVGFAPEMSAYPTARLRDYAPGADPEMLFAHLFAAMSIELTVWNCGKGIRETVESWRRHACGIGEAITVNLLHDRVSGRFAGIDDSGMLMLETQEGMRVFAAGDVFFGT</sequence>
<dbReference type="InterPro" id="IPR004143">
    <property type="entry name" value="BPL_LPL_catalytic"/>
</dbReference>
<evidence type="ECO:0000256" key="1">
    <source>
        <dbReference type="ARBA" id="ARBA00022598"/>
    </source>
</evidence>
<proteinExistence type="predicted"/>
<dbReference type="CDD" id="cd16442">
    <property type="entry name" value="BPL"/>
    <property type="match status" value="1"/>
</dbReference>
<dbReference type="Gene3D" id="2.30.30.100">
    <property type="match status" value="1"/>
</dbReference>
<dbReference type="InterPro" id="IPR003142">
    <property type="entry name" value="BPL_C"/>
</dbReference>
<dbReference type="InterPro" id="IPR008988">
    <property type="entry name" value="Transcriptional_repressor_C"/>
</dbReference>
<dbReference type="RefSeq" id="WP_141147457.1">
    <property type="nucleotide sequence ID" value="NZ_VHLG01000001.1"/>
</dbReference>
<dbReference type="InterPro" id="IPR004408">
    <property type="entry name" value="Biotin_CoA_COase_ligase"/>
</dbReference>
<protein>
    <recommendedName>
        <fullName evidence="5">biotin--[biotin carboxyl-carrier protein] ligase</fullName>
        <ecNumber evidence="5">6.3.4.15</ecNumber>
    </recommendedName>
</protein>